<gene>
    <name evidence="2" type="ORF">GCM10009755_23020</name>
</gene>
<organism evidence="2 3">
    <name type="scientific">Brevibacterium samyangense</name>
    <dbReference type="NCBI Taxonomy" id="366888"/>
    <lineage>
        <taxon>Bacteria</taxon>
        <taxon>Bacillati</taxon>
        <taxon>Actinomycetota</taxon>
        <taxon>Actinomycetes</taxon>
        <taxon>Micrococcales</taxon>
        <taxon>Brevibacteriaceae</taxon>
        <taxon>Brevibacterium</taxon>
    </lineage>
</organism>
<name>A0ABN2TJN4_9MICO</name>
<sequence length="45" mass="4492">MKIVKAVQENTRPVVSKTVDDRWAGGGPKAGGVAREPGCGGGPGT</sequence>
<dbReference type="Proteomes" id="UP001500755">
    <property type="component" value="Unassembled WGS sequence"/>
</dbReference>
<accession>A0ABN2TJN4</accession>
<feature type="region of interest" description="Disordered" evidence="1">
    <location>
        <begin position="19"/>
        <end position="45"/>
    </location>
</feature>
<reference evidence="2 3" key="1">
    <citation type="journal article" date="2019" name="Int. J. Syst. Evol. Microbiol.">
        <title>The Global Catalogue of Microorganisms (GCM) 10K type strain sequencing project: providing services to taxonomists for standard genome sequencing and annotation.</title>
        <authorList>
            <consortium name="The Broad Institute Genomics Platform"/>
            <consortium name="The Broad Institute Genome Sequencing Center for Infectious Disease"/>
            <person name="Wu L."/>
            <person name="Ma J."/>
        </authorList>
    </citation>
    <scope>NUCLEOTIDE SEQUENCE [LARGE SCALE GENOMIC DNA]</scope>
    <source>
        <strain evidence="2 3">JCM 14546</strain>
    </source>
</reference>
<comment type="caution">
    <text evidence="2">The sequence shown here is derived from an EMBL/GenBank/DDBJ whole genome shotgun (WGS) entry which is preliminary data.</text>
</comment>
<evidence type="ECO:0000256" key="1">
    <source>
        <dbReference type="SAM" id="MobiDB-lite"/>
    </source>
</evidence>
<dbReference type="EMBL" id="BAAANO010000020">
    <property type="protein sequence ID" value="GAA2011097.1"/>
    <property type="molecule type" value="Genomic_DNA"/>
</dbReference>
<keyword evidence="3" id="KW-1185">Reference proteome</keyword>
<evidence type="ECO:0000313" key="2">
    <source>
        <dbReference type="EMBL" id="GAA2011097.1"/>
    </source>
</evidence>
<evidence type="ECO:0000313" key="3">
    <source>
        <dbReference type="Proteomes" id="UP001500755"/>
    </source>
</evidence>
<protein>
    <submittedName>
        <fullName evidence="2">Uncharacterized protein</fullName>
    </submittedName>
</protein>
<proteinExistence type="predicted"/>